<protein>
    <submittedName>
        <fullName evidence="1">Uncharacterized protein</fullName>
    </submittedName>
</protein>
<dbReference type="AlphaFoldDB" id="A0AAN8KWL0"/>
<organism evidence="1 2">
    <name type="scientific">Coregonus suidteri</name>
    <dbReference type="NCBI Taxonomy" id="861788"/>
    <lineage>
        <taxon>Eukaryota</taxon>
        <taxon>Metazoa</taxon>
        <taxon>Chordata</taxon>
        <taxon>Craniata</taxon>
        <taxon>Vertebrata</taxon>
        <taxon>Euteleostomi</taxon>
        <taxon>Actinopterygii</taxon>
        <taxon>Neopterygii</taxon>
        <taxon>Teleostei</taxon>
        <taxon>Protacanthopterygii</taxon>
        <taxon>Salmoniformes</taxon>
        <taxon>Salmonidae</taxon>
        <taxon>Coregoninae</taxon>
        <taxon>Coregonus</taxon>
    </lineage>
</organism>
<name>A0AAN8KWL0_9TELE</name>
<accession>A0AAN8KWL0</accession>
<dbReference type="EMBL" id="JAGTTL010000029">
    <property type="protein sequence ID" value="KAK6299263.1"/>
    <property type="molecule type" value="Genomic_DNA"/>
</dbReference>
<proteinExistence type="predicted"/>
<dbReference type="Proteomes" id="UP001356427">
    <property type="component" value="Unassembled WGS sequence"/>
</dbReference>
<comment type="caution">
    <text evidence="1">The sequence shown here is derived from an EMBL/GenBank/DDBJ whole genome shotgun (WGS) entry which is preliminary data.</text>
</comment>
<evidence type="ECO:0000313" key="2">
    <source>
        <dbReference type="Proteomes" id="UP001356427"/>
    </source>
</evidence>
<gene>
    <name evidence="1" type="ORF">J4Q44_G00307730</name>
</gene>
<reference evidence="1 2" key="1">
    <citation type="submission" date="2021-04" db="EMBL/GenBank/DDBJ databases">
        <authorList>
            <person name="De Guttry C."/>
            <person name="Zahm M."/>
            <person name="Klopp C."/>
            <person name="Cabau C."/>
            <person name="Louis A."/>
            <person name="Berthelot C."/>
            <person name="Parey E."/>
            <person name="Roest Crollius H."/>
            <person name="Montfort J."/>
            <person name="Robinson-Rechavi M."/>
            <person name="Bucao C."/>
            <person name="Bouchez O."/>
            <person name="Gislard M."/>
            <person name="Lluch J."/>
            <person name="Milhes M."/>
            <person name="Lampietro C."/>
            <person name="Lopez Roques C."/>
            <person name="Donnadieu C."/>
            <person name="Braasch I."/>
            <person name="Desvignes T."/>
            <person name="Postlethwait J."/>
            <person name="Bobe J."/>
            <person name="Wedekind C."/>
            <person name="Guiguen Y."/>
        </authorList>
    </citation>
    <scope>NUCLEOTIDE SEQUENCE [LARGE SCALE GENOMIC DNA]</scope>
    <source>
        <strain evidence="1">Cs_M1</strain>
        <tissue evidence="1">Blood</tissue>
    </source>
</reference>
<evidence type="ECO:0000313" key="1">
    <source>
        <dbReference type="EMBL" id="KAK6299263.1"/>
    </source>
</evidence>
<keyword evidence="2" id="KW-1185">Reference proteome</keyword>
<sequence>MYFIWPLEGSCAPRVFLPPHRRNNKPYYGASGGNRQRLNKVVTRLEINSITGPMLPFHCLVDTEDLKSVLI</sequence>